<dbReference type="EMBL" id="JBITYG010000009">
    <property type="protein sequence ID" value="MFI9104324.1"/>
    <property type="molecule type" value="Genomic_DNA"/>
</dbReference>
<comment type="caution">
    <text evidence="8">The sequence shown here is derived from an EMBL/GenBank/DDBJ whole genome shotgun (WGS) entry which is preliminary data.</text>
</comment>
<reference evidence="8 9" key="1">
    <citation type="submission" date="2024-10" db="EMBL/GenBank/DDBJ databases">
        <title>The Natural Products Discovery Center: Release of the First 8490 Sequenced Strains for Exploring Actinobacteria Biosynthetic Diversity.</title>
        <authorList>
            <person name="Kalkreuter E."/>
            <person name="Kautsar S.A."/>
            <person name="Yang D."/>
            <person name="Bader C.D."/>
            <person name="Teijaro C.N."/>
            <person name="Fluegel L."/>
            <person name="Davis C.M."/>
            <person name="Simpson J.R."/>
            <person name="Lauterbach L."/>
            <person name="Steele A.D."/>
            <person name="Gui C."/>
            <person name="Meng S."/>
            <person name="Li G."/>
            <person name="Viehrig K."/>
            <person name="Ye F."/>
            <person name="Su P."/>
            <person name="Kiefer A.F."/>
            <person name="Nichols A."/>
            <person name="Cepeda A.J."/>
            <person name="Yan W."/>
            <person name="Fan B."/>
            <person name="Jiang Y."/>
            <person name="Adhikari A."/>
            <person name="Zheng C.-J."/>
            <person name="Schuster L."/>
            <person name="Cowan T.M."/>
            <person name="Smanski M.J."/>
            <person name="Chevrette M.G."/>
            <person name="De Carvalho L.P.S."/>
            <person name="Shen B."/>
        </authorList>
    </citation>
    <scope>NUCLEOTIDE SEQUENCE [LARGE SCALE GENOMIC DNA]</scope>
    <source>
        <strain evidence="8 9">NPDC053399</strain>
    </source>
</reference>
<gene>
    <name evidence="8" type="ORF">ACIGXA_27790</name>
</gene>
<name>A0ABW8CD16_9ACTN</name>
<keyword evidence="3 6" id="KW-0812">Transmembrane</keyword>
<dbReference type="PANTHER" id="PTHR30287">
    <property type="entry name" value="MEMBRANE COMPONENT OF PREDICTED ABC SUPERFAMILY METABOLITE UPTAKE TRANSPORTER"/>
    <property type="match status" value="1"/>
</dbReference>
<feature type="transmembrane region" description="Helical" evidence="6">
    <location>
        <begin position="316"/>
        <end position="338"/>
    </location>
</feature>
<dbReference type="InterPro" id="IPR038766">
    <property type="entry name" value="Membrane_comp_ABC_pdt"/>
</dbReference>
<evidence type="ECO:0000256" key="5">
    <source>
        <dbReference type="ARBA" id="ARBA00023136"/>
    </source>
</evidence>
<feature type="transmembrane region" description="Helical" evidence="6">
    <location>
        <begin position="408"/>
        <end position="429"/>
    </location>
</feature>
<evidence type="ECO:0000256" key="6">
    <source>
        <dbReference type="SAM" id="Phobius"/>
    </source>
</evidence>
<dbReference type="Pfam" id="PF02687">
    <property type="entry name" value="FtsX"/>
    <property type="match status" value="2"/>
</dbReference>
<proteinExistence type="predicted"/>
<dbReference type="RefSeq" id="WP_399654460.1">
    <property type="nucleotide sequence ID" value="NZ_JBITYG010000009.1"/>
</dbReference>
<feature type="transmembrane region" description="Helical" evidence="6">
    <location>
        <begin position="435"/>
        <end position="466"/>
    </location>
</feature>
<evidence type="ECO:0000256" key="2">
    <source>
        <dbReference type="ARBA" id="ARBA00022475"/>
    </source>
</evidence>
<feature type="transmembrane region" description="Helical" evidence="6">
    <location>
        <begin position="358"/>
        <end position="380"/>
    </location>
</feature>
<protein>
    <submittedName>
        <fullName evidence="8">FtsX-like permease family protein</fullName>
    </submittedName>
</protein>
<feature type="transmembrane region" description="Helical" evidence="6">
    <location>
        <begin position="806"/>
        <end position="826"/>
    </location>
</feature>
<evidence type="ECO:0000313" key="8">
    <source>
        <dbReference type="EMBL" id="MFI9104324.1"/>
    </source>
</evidence>
<feature type="domain" description="ABC3 transporter permease C-terminal" evidence="7">
    <location>
        <begin position="721"/>
        <end position="832"/>
    </location>
</feature>
<keyword evidence="9" id="KW-1185">Reference proteome</keyword>
<accession>A0ABW8CD16</accession>
<feature type="transmembrane region" description="Helical" evidence="6">
    <location>
        <begin position="487"/>
        <end position="507"/>
    </location>
</feature>
<feature type="transmembrane region" description="Helical" evidence="6">
    <location>
        <begin position="720"/>
        <end position="742"/>
    </location>
</feature>
<dbReference type="PANTHER" id="PTHR30287:SF1">
    <property type="entry name" value="INNER MEMBRANE PROTEIN"/>
    <property type="match status" value="1"/>
</dbReference>
<evidence type="ECO:0000256" key="3">
    <source>
        <dbReference type="ARBA" id="ARBA00022692"/>
    </source>
</evidence>
<keyword evidence="2" id="KW-1003">Cell membrane</keyword>
<feature type="transmembrane region" description="Helical" evidence="6">
    <location>
        <begin position="767"/>
        <end position="786"/>
    </location>
</feature>
<evidence type="ECO:0000259" key="7">
    <source>
        <dbReference type="Pfam" id="PF02687"/>
    </source>
</evidence>
<evidence type="ECO:0000313" key="9">
    <source>
        <dbReference type="Proteomes" id="UP001614394"/>
    </source>
</evidence>
<feature type="domain" description="ABC3 transporter permease C-terminal" evidence="7">
    <location>
        <begin position="267"/>
        <end position="386"/>
    </location>
</feature>
<evidence type="ECO:0000256" key="4">
    <source>
        <dbReference type="ARBA" id="ARBA00022989"/>
    </source>
</evidence>
<organism evidence="8 9">
    <name type="scientific">Streptomyces fildesensis</name>
    <dbReference type="NCBI Taxonomy" id="375757"/>
    <lineage>
        <taxon>Bacteria</taxon>
        <taxon>Bacillati</taxon>
        <taxon>Actinomycetota</taxon>
        <taxon>Actinomycetes</taxon>
        <taxon>Kitasatosporales</taxon>
        <taxon>Streptomycetaceae</taxon>
        <taxon>Streptomyces</taxon>
    </lineage>
</organism>
<evidence type="ECO:0000256" key="1">
    <source>
        <dbReference type="ARBA" id="ARBA00004651"/>
    </source>
</evidence>
<keyword evidence="4 6" id="KW-1133">Transmembrane helix</keyword>
<dbReference type="PROSITE" id="PS51257">
    <property type="entry name" value="PROKAR_LIPOPROTEIN"/>
    <property type="match status" value="1"/>
</dbReference>
<comment type="subcellular location">
    <subcellularLocation>
        <location evidence="1">Cell membrane</location>
        <topology evidence="1">Multi-pass membrane protein</topology>
    </subcellularLocation>
</comment>
<keyword evidence="5 6" id="KW-0472">Membrane</keyword>
<dbReference type="InterPro" id="IPR003838">
    <property type="entry name" value="ABC3_permease_C"/>
</dbReference>
<feature type="transmembrane region" description="Helical" evidence="6">
    <location>
        <begin position="268"/>
        <end position="289"/>
    </location>
</feature>
<sequence length="842" mass="84778">MNGLARASVRFRPASFVGTFIALLFAAAIMTACGTLLQTGIVAHLTPERYASAPVVVAADQHARLTVGHGEDRDEEAEPLPDRARVDAGLADRIAREPGVAAAVPDVAFPVQSKALPALTGRDWSATAISTAPAAKPLAEGRAPAAGEVALDAATAHAAQLRTGDTVTLVTPADTGSYRISGLTAEGSGSATAWFEDAAAGRLAGHQGQADAIAVYARAGVSTDQLAGQVEHAVGGHALVRTGDDRGEVEHPELAGGKELLTGLGGSFGGIAALTAIFVVMGTVALAIGQRSREIALLRAIGATPRQIRRTVATEAMIVAPLAGAVGILPGLALAHWWFGQLADRGAVPAGLQVSTGWIPMVSAVGAGLLGSLVAGYLAARRPSKARPSQALGEAAVERARPGIVRTVLGVAALAGGIVVASLAAHATGEDAANIALGVVMLFMLSVALLGPVVAWLAATVLGLPLRAGAAPAALAAANARANSRRLASAITPIVLVIAFCGTLVFMQSTIKHVSAEQVRDGVVADQIVSGTGAGLPSTTAADAARVKGVDAAVGVLRTGVLYRSAGAFIGASTLGVSGNPADLAKVLDVGVKEGSLTGLAANDTVALNSLLADTAKVSVGDRVELRLGDGTTVHPRVVALYERGLGLGEVLMPRAAVAGHVSVAYDSQVLVRDTAGADQAAVASALRQLDAPGVAVTDRAGYSAQVDKDLELNAWANRVMAAVLGGFAAVAAANTLVMTVLDRRREVALLRLAGTTRRQVLGMMRWEALLVGTAGLVIGTAIAWATLSPIARGLTGGAPYVPPTVAAAIAGGVLLLGLAATGLPARALLRTRPIEAGAARE</sequence>
<dbReference type="Proteomes" id="UP001614394">
    <property type="component" value="Unassembled WGS sequence"/>
</dbReference>